<evidence type="ECO:0008006" key="4">
    <source>
        <dbReference type="Google" id="ProtNLM"/>
    </source>
</evidence>
<feature type="compositionally biased region" description="Low complexity" evidence="1">
    <location>
        <begin position="95"/>
        <end position="107"/>
    </location>
</feature>
<gene>
    <name evidence="2" type="ORF">CYCCA115_LOCUS14784</name>
</gene>
<dbReference type="Proteomes" id="UP001295423">
    <property type="component" value="Unassembled WGS sequence"/>
</dbReference>
<sequence>MAPSAETESVMTVQQQHKPKSFAEICSRRTIANAVNYEPSMVDFFHHSIPSTVACTNPTGNPTGNPTESRTRTIHGRSNSFVENQAPNHHACNDGNNNGNTNNSSGNNKRRTSKRESKQRSISLNPSSVRYDMELVPRIQKNASFYDCPQKEAPFFASVLWRPNKRKDWEDCLSELVAVCTSAGLRQFIARHKGKRGKKPQFTAPLSRDYIRDRIDIDDPLRGVQIRHATQGWLQGYLLWTNFTTWTHYFAWDSMNELSGLQKCEYVKDADGVLAQELNSLPRTGSPQDAGVIFESIAEIALVGGLGCGDLLLRMALEEIIAAGKYDYVVLQATSGSRTFYERYGFKRVGAVCRYGEQGKLPNLDTPVQGYRHWTHANESQKSLDMHGGPSYMMVLKIADYQNRMPLLLEALEKYTVADRPTIVATPMSPTPKALKKLKRASSIGSFGIPAPPLPNITSSRKRVFCQDPLMSNKRPRTHSMETPQRITPASSPMFGPVSTTASKAARSDLITPPPDGKPLSYAQKQYQSPWLAVPSAPPSLINNNSSSNNSSKRQRKPPRSRSSSSKTTVPTRSASAAASNTVSPLTPKKVKVAPAKLLPNSSSSQRQVVPFEGIRKIDKTTLCKQKVKSYPRDRAHFYNKVVTVGSGSSGSKNKQPQYYFCLHYDEPKQLLTLCPMAIKGVLSGRRQGRPRYQCVLLENSKNWICSSAKDCETVEAFMVMKTPIVAQEAWDILSA</sequence>
<feature type="compositionally biased region" description="Polar residues" evidence="1">
    <location>
        <begin position="481"/>
        <end position="491"/>
    </location>
</feature>
<feature type="region of interest" description="Disordered" evidence="1">
    <location>
        <begin position="471"/>
        <end position="584"/>
    </location>
</feature>
<dbReference type="Gene3D" id="3.40.630.30">
    <property type="match status" value="1"/>
</dbReference>
<comment type="caution">
    <text evidence="2">The sequence shown here is derived from an EMBL/GenBank/DDBJ whole genome shotgun (WGS) entry which is preliminary data.</text>
</comment>
<dbReference type="AlphaFoldDB" id="A0AAD2FVA3"/>
<feature type="compositionally biased region" description="Low complexity" evidence="1">
    <location>
        <begin position="561"/>
        <end position="574"/>
    </location>
</feature>
<dbReference type="EMBL" id="CAKOGP040001858">
    <property type="protein sequence ID" value="CAJ1954189.1"/>
    <property type="molecule type" value="Genomic_DNA"/>
</dbReference>
<feature type="compositionally biased region" description="Low complexity" evidence="1">
    <location>
        <begin position="543"/>
        <end position="552"/>
    </location>
</feature>
<organism evidence="2 3">
    <name type="scientific">Cylindrotheca closterium</name>
    <dbReference type="NCBI Taxonomy" id="2856"/>
    <lineage>
        <taxon>Eukaryota</taxon>
        <taxon>Sar</taxon>
        <taxon>Stramenopiles</taxon>
        <taxon>Ochrophyta</taxon>
        <taxon>Bacillariophyta</taxon>
        <taxon>Bacillariophyceae</taxon>
        <taxon>Bacillariophycidae</taxon>
        <taxon>Bacillariales</taxon>
        <taxon>Bacillariaceae</taxon>
        <taxon>Cylindrotheca</taxon>
    </lineage>
</organism>
<evidence type="ECO:0000313" key="3">
    <source>
        <dbReference type="Proteomes" id="UP001295423"/>
    </source>
</evidence>
<dbReference type="InterPro" id="IPR016181">
    <property type="entry name" value="Acyl_CoA_acyltransferase"/>
</dbReference>
<protein>
    <recommendedName>
        <fullName evidence="4">N-acetyltransferase domain-containing protein</fullName>
    </recommendedName>
</protein>
<feature type="compositionally biased region" description="Polar residues" evidence="1">
    <location>
        <begin position="575"/>
        <end position="584"/>
    </location>
</feature>
<dbReference type="SUPFAM" id="SSF55729">
    <property type="entry name" value="Acyl-CoA N-acyltransferases (Nat)"/>
    <property type="match status" value="1"/>
</dbReference>
<name>A0AAD2FVA3_9STRA</name>
<evidence type="ECO:0000313" key="2">
    <source>
        <dbReference type="EMBL" id="CAJ1954189.1"/>
    </source>
</evidence>
<reference evidence="2" key="1">
    <citation type="submission" date="2023-08" db="EMBL/GenBank/DDBJ databases">
        <authorList>
            <person name="Audoor S."/>
            <person name="Bilcke G."/>
        </authorList>
    </citation>
    <scope>NUCLEOTIDE SEQUENCE</scope>
</reference>
<feature type="region of interest" description="Disordered" evidence="1">
    <location>
        <begin position="83"/>
        <end position="126"/>
    </location>
</feature>
<proteinExistence type="predicted"/>
<accession>A0AAD2FVA3</accession>
<keyword evidence="3" id="KW-1185">Reference proteome</keyword>
<evidence type="ECO:0000256" key="1">
    <source>
        <dbReference type="SAM" id="MobiDB-lite"/>
    </source>
</evidence>